<dbReference type="PANTHER" id="PTHR46623">
    <property type="entry name" value="CARBOXYMETHYLENEBUTENOLIDASE-RELATED"/>
    <property type="match status" value="1"/>
</dbReference>
<evidence type="ECO:0000313" key="2">
    <source>
        <dbReference type="EMBL" id="VAW94730.1"/>
    </source>
</evidence>
<reference evidence="2" key="1">
    <citation type="submission" date="2018-06" db="EMBL/GenBank/DDBJ databases">
        <authorList>
            <person name="Zhirakovskaya E."/>
        </authorList>
    </citation>
    <scope>NUCLEOTIDE SEQUENCE</scope>
</reference>
<evidence type="ECO:0000259" key="1">
    <source>
        <dbReference type="Pfam" id="PF01738"/>
    </source>
</evidence>
<proteinExistence type="predicted"/>
<dbReference type="SUPFAM" id="SSF53474">
    <property type="entry name" value="alpha/beta-Hydrolases"/>
    <property type="match status" value="1"/>
</dbReference>
<accession>A0A3B0ZZP9</accession>
<sequence>MQRILLILLTTLFLSSVSAHKEEAEDKSWWWENSWWDEGQLRETTNYNVKVEWIEYQRGDVTVPTMVARPDDNKKYPAVVFQHGRRGLGALMQRQVKRIAARGFVVLAPDIYKANFLSTHPVEHDYELEKDANGVVDVLLARNDISTSKACIVSHTRGGYYSLKVSTTFQRQENDLVCYVSYYPHWQDPNAPEPSQVYGYAPEIDDLKIPVLVFIGDEEQYQRRRVIETSIKVLQTKKRDVRLIIYPSVGRGFDFRPPNVRSFADDLASKDAIQRMADFLNLHLKDYKK</sequence>
<feature type="domain" description="Dienelactone hydrolase" evidence="1">
    <location>
        <begin position="64"/>
        <end position="282"/>
    </location>
</feature>
<dbReference type="GO" id="GO:0016787">
    <property type="term" value="F:hydrolase activity"/>
    <property type="evidence" value="ECO:0007669"/>
    <property type="project" value="InterPro"/>
</dbReference>
<dbReference type="InterPro" id="IPR029058">
    <property type="entry name" value="AB_hydrolase_fold"/>
</dbReference>
<dbReference type="InterPro" id="IPR051049">
    <property type="entry name" value="Dienelactone_hydrolase-like"/>
</dbReference>
<organism evidence="2">
    <name type="scientific">hydrothermal vent metagenome</name>
    <dbReference type="NCBI Taxonomy" id="652676"/>
    <lineage>
        <taxon>unclassified sequences</taxon>
        <taxon>metagenomes</taxon>
        <taxon>ecological metagenomes</taxon>
    </lineage>
</organism>
<gene>
    <name evidence="2" type="ORF">MNBD_GAMMA23-1163</name>
</gene>
<dbReference type="AlphaFoldDB" id="A0A3B0ZZP9"/>
<dbReference type="Gene3D" id="3.40.50.1820">
    <property type="entry name" value="alpha/beta hydrolase"/>
    <property type="match status" value="1"/>
</dbReference>
<protein>
    <recommendedName>
        <fullName evidence="1">Dienelactone hydrolase domain-containing protein</fullName>
    </recommendedName>
</protein>
<dbReference type="PANTHER" id="PTHR46623:SF6">
    <property type="entry name" value="ALPHA_BETA-HYDROLASES SUPERFAMILY PROTEIN"/>
    <property type="match status" value="1"/>
</dbReference>
<dbReference type="InterPro" id="IPR002925">
    <property type="entry name" value="Dienelactn_hydro"/>
</dbReference>
<name>A0A3B0ZZP9_9ZZZZ</name>
<dbReference type="Pfam" id="PF01738">
    <property type="entry name" value="DLH"/>
    <property type="match status" value="1"/>
</dbReference>
<dbReference type="EMBL" id="UOFT01000040">
    <property type="protein sequence ID" value="VAW94730.1"/>
    <property type="molecule type" value="Genomic_DNA"/>
</dbReference>